<evidence type="ECO:0000313" key="2">
    <source>
        <dbReference type="Proteomes" id="UP000054485"/>
    </source>
</evidence>
<protein>
    <submittedName>
        <fullName evidence="1">Uncharacterized protein</fullName>
    </submittedName>
</protein>
<reference evidence="1 2" key="1">
    <citation type="submission" date="2014-04" db="EMBL/GenBank/DDBJ databases">
        <authorList>
            <consortium name="DOE Joint Genome Institute"/>
            <person name="Kuo A."/>
            <person name="Ruytinx J."/>
            <person name="Rineau F."/>
            <person name="Colpaert J."/>
            <person name="Kohler A."/>
            <person name="Nagy L.G."/>
            <person name="Floudas D."/>
            <person name="Copeland A."/>
            <person name="Barry K.W."/>
            <person name="Cichocki N."/>
            <person name="Veneault-Fourrey C."/>
            <person name="LaButti K."/>
            <person name="Lindquist E.A."/>
            <person name="Lipzen A."/>
            <person name="Lundell T."/>
            <person name="Morin E."/>
            <person name="Murat C."/>
            <person name="Sun H."/>
            <person name="Tunlid A."/>
            <person name="Henrissat B."/>
            <person name="Grigoriev I.V."/>
            <person name="Hibbett D.S."/>
            <person name="Martin F."/>
            <person name="Nordberg H.P."/>
            <person name="Cantor M.N."/>
            <person name="Hua S.X."/>
        </authorList>
    </citation>
    <scope>NUCLEOTIDE SEQUENCE [LARGE SCALE GENOMIC DNA]</scope>
    <source>
        <strain evidence="1 2">UH-Slu-Lm8-n1</strain>
    </source>
</reference>
<accession>A0A0C9ZN82</accession>
<keyword evidence="2" id="KW-1185">Reference proteome</keyword>
<feature type="non-terminal residue" evidence="1">
    <location>
        <position position="1"/>
    </location>
</feature>
<dbReference type="InParanoid" id="A0A0C9ZN82"/>
<dbReference type="OrthoDB" id="2639237at2759"/>
<dbReference type="Proteomes" id="UP000054485">
    <property type="component" value="Unassembled WGS sequence"/>
</dbReference>
<dbReference type="EMBL" id="KN835361">
    <property type="protein sequence ID" value="KIK39055.1"/>
    <property type="molecule type" value="Genomic_DNA"/>
</dbReference>
<dbReference type="HOGENOM" id="CLU_117471_1_0_1"/>
<gene>
    <name evidence="1" type="ORF">CY34DRAFT_58200</name>
</gene>
<dbReference type="AlphaFoldDB" id="A0A0C9ZN82"/>
<organism evidence="1 2">
    <name type="scientific">Suillus luteus UH-Slu-Lm8-n1</name>
    <dbReference type="NCBI Taxonomy" id="930992"/>
    <lineage>
        <taxon>Eukaryota</taxon>
        <taxon>Fungi</taxon>
        <taxon>Dikarya</taxon>
        <taxon>Basidiomycota</taxon>
        <taxon>Agaricomycotina</taxon>
        <taxon>Agaricomycetes</taxon>
        <taxon>Agaricomycetidae</taxon>
        <taxon>Boletales</taxon>
        <taxon>Suillineae</taxon>
        <taxon>Suillaceae</taxon>
        <taxon>Suillus</taxon>
    </lineage>
</organism>
<proteinExistence type="predicted"/>
<name>A0A0C9ZN82_9AGAM</name>
<evidence type="ECO:0000313" key="1">
    <source>
        <dbReference type="EMBL" id="KIK39055.1"/>
    </source>
</evidence>
<feature type="non-terminal residue" evidence="1">
    <location>
        <position position="112"/>
    </location>
</feature>
<sequence length="112" mass="12543">IPWKTLPMVLAHRGYILENYPEDILMPGETRPTVVRSKGINDLTTLERFKLADALKNNVLTIKSIPTDARKSLAKSRVPVIIGQAPTANSSHTRGRRVFANGRIDRRGLTRL</sequence>
<reference evidence="2" key="2">
    <citation type="submission" date="2015-01" db="EMBL/GenBank/DDBJ databases">
        <title>Evolutionary Origins and Diversification of the Mycorrhizal Mutualists.</title>
        <authorList>
            <consortium name="DOE Joint Genome Institute"/>
            <consortium name="Mycorrhizal Genomics Consortium"/>
            <person name="Kohler A."/>
            <person name="Kuo A."/>
            <person name="Nagy L.G."/>
            <person name="Floudas D."/>
            <person name="Copeland A."/>
            <person name="Barry K.W."/>
            <person name="Cichocki N."/>
            <person name="Veneault-Fourrey C."/>
            <person name="LaButti K."/>
            <person name="Lindquist E.A."/>
            <person name="Lipzen A."/>
            <person name="Lundell T."/>
            <person name="Morin E."/>
            <person name="Murat C."/>
            <person name="Riley R."/>
            <person name="Ohm R."/>
            <person name="Sun H."/>
            <person name="Tunlid A."/>
            <person name="Henrissat B."/>
            <person name="Grigoriev I.V."/>
            <person name="Hibbett D.S."/>
            <person name="Martin F."/>
        </authorList>
    </citation>
    <scope>NUCLEOTIDE SEQUENCE [LARGE SCALE GENOMIC DNA]</scope>
    <source>
        <strain evidence="2">UH-Slu-Lm8-n1</strain>
    </source>
</reference>